<dbReference type="EMBL" id="JBHMEX010000063">
    <property type="protein sequence ID" value="MFB9066216.1"/>
    <property type="molecule type" value="Genomic_DNA"/>
</dbReference>
<keyword evidence="1" id="KW-0732">Signal</keyword>
<evidence type="ECO:0000313" key="3">
    <source>
        <dbReference type="Proteomes" id="UP001589589"/>
    </source>
</evidence>
<proteinExistence type="predicted"/>
<keyword evidence="3" id="KW-1185">Reference proteome</keyword>
<dbReference type="RefSeq" id="WP_290264258.1">
    <property type="nucleotide sequence ID" value="NZ_JAUFQQ010000003.1"/>
</dbReference>
<evidence type="ECO:0008006" key="4">
    <source>
        <dbReference type="Google" id="ProtNLM"/>
    </source>
</evidence>
<feature type="chain" id="PRO_5046201045" description="DKNYY family protein" evidence="1">
    <location>
        <begin position="20"/>
        <end position="319"/>
    </location>
</feature>
<protein>
    <recommendedName>
        <fullName evidence="4">DKNYY family protein</fullName>
    </recommendedName>
</protein>
<gene>
    <name evidence="2" type="ORF">ACFFUQ_19545</name>
</gene>
<comment type="caution">
    <text evidence="2">The sequence shown here is derived from an EMBL/GenBank/DDBJ whole genome shotgun (WGS) entry which is preliminary data.</text>
</comment>
<organism evidence="2 3">
    <name type="scientific">Flavobacterium branchiarum</name>
    <dbReference type="NCBI Taxonomy" id="1114870"/>
    <lineage>
        <taxon>Bacteria</taxon>
        <taxon>Pseudomonadati</taxon>
        <taxon>Bacteroidota</taxon>
        <taxon>Flavobacteriia</taxon>
        <taxon>Flavobacteriales</taxon>
        <taxon>Flavobacteriaceae</taxon>
        <taxon>Flavobacterium</taxon>
    </lineage>
</organism>
<evidence type="ECO:0000256" key="1">
    <source>
        <dbReference type="SAM" id="SignalP"/>
    </source>
</evidence>
<sequence>MKNIFILFAVIIFNYNANAQNQNEVVGYYQLRGGSHYLKPDGTFVILGYATLITGKWFLKEHGIVNFVPDEPKESFLVYGRHTPELKENSKFMLSNNLYEEETFLHVGKLDGLKPRLQPIYVKGHRCIKFPEVYTTDKKTDTISFTSLPYYLDVAAQDYQSKIYTFYNTDKFNDFIVYYFKKDGNFTPFSYLYKDGGLHYGKHFGEKQNLEEALSESEFAQISKIDFSPKIIVSTPLYNMNESDFETDLFKQNYYLDEKRNAYISKYNYVAGEENNENYDYNNTNLLNIYKMISTFETFKSPFVSEGKSIIKDHCKDKN</sequence>
<accession>A0ABV5FST7</accession>
<evidence type="ECO:0000313" key="2">
    <source>
        <dbReference type="EMBL" id="MFB9066216.1"/>
    </source>
</evidence>
<name>A0ABV5FST7_9FLAO</name>
<dbReference type="Proteomes" id="UP001589589">
    <property type="component" value="Unassembled WGS sequence"/>
</dbReference>
<reference evidence="2 3" key="1">
    <citation type="submission" date="2024-09" db="EMBL/GenBank/DDBJ databases">
        <authorList>
            <person name="Sun Q."/>
            <person name="Mori K."/>
        </authorList>
    </citation>
    <scope>NUCLEOTIDE SEQUENCE [LARGE SCALE GENOMIC DNA]</scope>
    <source>
        <strain evidence="2 3">CECT 7908</strain>
    </source>
</reference>
<feature type="signal peptide" evidence="1">
    <location>
        <begin position="1"/>
        <end position="19"/>
    </location>
</feature>